<evidence type="ECO:0000256" key="3">
    <source>
        <dbReference type="SAM" id="Phobius"/>
    </source>
</evidence>
<evidence type="ECO:0000256" key="1">
    <source>
        <dbReference type="ARBA" id="ARBA00012528"/>
    </source>
</evidence>
<evidence type="ECO:0000313" key="5">
    <source>
        <dbReference type="EMBL" id="MCV2401974.1"/>
    </source>
</evidence>
<dbReference type="SUPFAM" id="SSF55073">
    <property type="entry name" value="Nucleotide cyclase"/>
    <property type="match status" value="1"/>
</dbReference>
<keyword evidence="3" id="KW-0472">Membrane</keyword>
<feature type="domain" description="GGDEF" evidence="4">
    <location>
        <begin position="434"/>
        <end position="558"/>
    </location>
</feature>
<dbReference type="GO" id="GO:0052621">
    <property type="term" value="F:diguanylate cyclase activity"/>
    <property type="evidence" value="ECO:0007669"/>
    <property type="project" value="UniProtKB-EC"/>
</dbReference>
<proteinExistence type="predicted"/>
<dbReference type="InterPro" id="IPR043128">
    <property type="entry name" value="Rev_trsase/Diguanyl_cyclase"/>
</dbReference>
<sequence>MTIKLRFLIAVAIILILTGLFSWLSIRVATEEIVTNWVKLYAEKQLHYDEVRTLLPLTQELETAKEFASIEEIIAWAKAPNDSHLKELALQKAENFRHRFSDNSFFIALVKNNQYYYRDDNRQDALKGPLAYTLNANNEPDAWFYSLINSSLDFYININPDENLGVIKLWSDTLIRDEQGKPIAIVGSGLDLTPFLQGIVAKQDINSAITFTTLEGAIQLYQQEELINYADITKQQAEKKLIFQLLDDEISKKELQQSFDIAKNSPHLVTTAMVKKDGVRQLASVLYIPEVNWFQVNFVEIDRFLPWSKFSGFLIVLLVSLIFALVTVYFLIQFIMIKPLNELKLSILSLEDHTQHIATPHRFASSEITTVLQHYNRTSQSLLEYQSTLEEEVNARTAELKKIAQLDSLTQLYNRRGFQEQVVKYLDNWQENQQEFSLIYIDMDYFKKINDTYGHAIGDSVLKSFANYLQKVVADKGEVARWGGDEFLIITNETNHQDQGSILEKLKQDNYSLMLNAGEQTLKIQFSVGYSDVLENDSFESIIHRADNKMYEAKHHHR</sequence>
<comment type="catalytic activity">
    <reaction evidence="2">
        <text>2 GTP = 3',3'-c-di-GMP + 2 diphosphate</text>
        <dbReference type="Rhea" id="RHEA:24898"/>
        <dbReference type="ChEBI" id="CHEBI:33019"/>
        <dbReference type="ChEBI" id="CHEBI:37565"/>
        <dbReference type="ChEBI" id="CHEBI:58805"/>
        <dbReference type="EC" id="2.7.7.65"/>
    </reaction>
</comment>
<gene>
    <name evidence="5" type="ORF">OFY17_03645</name>
</gene>
<dbReference type="PROSITE" id="PS50887">
    <property type="entry name" value="GGDEF"/>
    <property type="match status" value="1"/>
</dbReference>
<dbReference type="InterPro" id="IPR000160">
    <property type="entry name" value="GGDEF_dom"/>
</dbReference>
<evidence type="ECO:0000259" key="4">
    <source>
        <dbReference type="PROSITE" id="PS50887"/>
    </source>
</evidence>
<feature type="transmembrane region" description="Helical" evidence="3">
    <location>
        <begin position="310"/>
        <end position="332"/>
    </location>
</feature>
<dbReference type="Gene3D" id="3.30.70.270">
    <property type="match status" value="1"/>
</dbReference>
<name>A0ABT2YQ21_9GAMM</name>
<comment type="caution">
    <text evidence="5">The sequence shown here is derived from an EMBL/GenBank/DDBJ whole genome shotgun (WGS) entry which is preliminary data.</text>
</comment>
<dbReference type="NCBIfam" id="TIGR00254">
    <property type="entry name" value="GGDEF"/>
    <property type="match status" value="1"/>
</dbReference>
<dbReference type="InterPro" id="IPR050469">
    <property type="entry name" value="Diguanylate_Cyclase"/>
</dbReference>
<dbReference type="PANTHER" id="PTHR45138">
    <property type="entry name" value="REGULATORY COMPONENTS OF SENSORY TRANSDUCTION SYSTEM"/>
    <property type="match status" value="1"/>
</dbReference>
<evidence type="ECO:0000256" key="2">
    <source>
        <dbReference type="ARBA" id="ARBA00034247"/>
    </source>
</evidence>
<dbReference type="CDD" id="cd01949">
    <property type="entry name" value="GGDEF"/>
    <property type="match status" value="1"/>
</dbReference>
<dbReference type="PANTHER" id="PTHR45138:SF9">
    <property type="entry name" value="DIGUANYLATE CYCLASE DGCM-RELATED"/>
    <property type="match status" value="1"/>
</dbReference>
<evidence type="ECO:0000313" key="6">
    <source>
        <dbReference type="Proteomes" id="UP001209713"/>
    </source>
</evidence>
<keyword evidence="6" id="KW-1185">Reference proteome</keyword>
<dbReference type="SMART" id="SM00267">
    <property type="entry name" value="GGDEF"/>
    <property type="match status" value="1"/>
</dbReference>
<dbReference type="EC" id="2.7.7.65" evidence="1"/>
<keyword evidence="3" id="KW-0812">Transmembrane</keyword>
<keyword evidence="5" id="KW-0808">Transferase</keyword>
<organism evidence="5 6">
    <name type="scientific">Marinomonas sargassi</name>
    <dbReference type="NCBI Taxonomy" id="2984494"/>
    <lineage>
        <taxon>Bacteria</taxon>
        <taxon>Pseudomonadati</taxon>
        <taxon>Pseudomonadota</taxon>
        <taxon>Gammaproteobacteria</taxon>
        <taxon>Oceanospirillales</taxon>
        <taxon>Oceanospirillaceae</taxon>
        <taxon>Marinomonas</taxon>
    </lineage>
</organism>
<keyword evidence="3" id="KW-1133">Transmembrane helix</keyword>
<feature type="transmembrane region" description="Helical" evidence="3">
    <location>
        <begin position="7"/>
        <end position="26"/>
    </location>
</feature>
<keyword evidence="5" id="KW-0548">Nucleotidyltransferase</keyword>
<dbReference type="Proteomes" id="UP001209713">
    <property type="component" value="Unassembled WGS sequence"/>
</dbReference>
<reference evidence="5 6" key="1">
    <citation type="submission" date="2022-10" db="EMBL/GenBank/DDBJ databases">
        <title>Marinomonas transparenta sp. nov. and Marinomonas sargassi sp. nov., isolated from marine alga (Sargassum natans (L.) Gaillon).</title>
        <authorList>
            <person name="Wang Y."/>
        </authorList>
    </citation>
    <scope>NUCLEOTIDE SEQUENCE [LARGE SCALE GENOMIC DNA]</scope>
    <source>
        <strain evidence="5 6">C2222</strain>
    </source>
</reference>
<dbReference type="RefSeq" id="WP_263529342.1">
    <property type="nucleotide sequence ID" value="NZ_JAOVZB010000001.1"/>
</dbReference>
<accession>A0ABT2YQ21</accession>
<dbReference type="Pfam" id="PF00990">
    <property type="entry name" value="GGDEF"/>
    <property type="match status" value="1"/>
</dbReference>
<protein>
    <recommendedName>
        <fullName evidence="1">diguanylate cyclase</fullName>
        <ecNumber evidence="1">2.7.7.65</ecNumber>
    </recommendedName>
</protein>
<dbReference type="EMBL" id="JAOVZB010000001">
    <property type="protein sequence ID" value="MCV2401974.1"/>
    <property type="molecule type" value="Genomic_DNA"/>
</dbReference>
<dbReference type="InterPro" id="IPR029787">
    <property type="entry name" value="Nucleotide_cyclase"/>
</dbReference>